<evidence type="ECO:0000313" key="2">
    <source>
        <dbReference type="Proteomes" id="UP001369815"/>
    </source>
</evidence>
<protein>
    <submittedName>
        <fullName evidence="1">Uncharacterized protein</fullName>
    </submittedName>
</protein>
<accession>A0AAX6M9C2</accession>
<sequence length="293" mass="31954">MAFSSPPFAGLNLAAGNNTPVKVLLALAPIAIPAAYMVYLQRSLARHTAASAVICPPDSLSSLATSSSSSSSELSLSDRDVFPSDVRHHPDQYVVARERVTSHAIPVASLRPEFISKKGNLSGLLDSYLSATLTAFSWTPQAIMMRRMVSGLEDAEAYRRTFDTEYLSACRYRPGDRVCGVYVVRSRSRSKGRVVLDFAPPEGWKGPVVEGVLIVGFDLEVAAARGRKNERESRSRSGSEGEGEVRFVNETVMWREKDGGKSTPLEGRVGRWLHTLMVRRLVVKGVQAVTGGR</sequence>
<gene>
    <name evidence="1" type="ORF">Daesc_009078</name>
</gene>
<name>A0AAX6M9C2_9PEZI</name>
<organism evidence="1 2">
    <name type="scientific">Daldinia eschscholtzii</name>
    <dbReference type="NCBI Taxonomy" id="292717"/>
    <lineage>
        <taxon>Eukaryota</taxon>
        <taxon>Fungi</taxon>
        <taxon>Dikarya</taxon>
        <taxon>Ascomycota</taxon>
        <taxon>Pezizomycotina</taxon>
        <taxon>Sordariomycetes</taxon>
        <taxon>Xylariomycetidae</taxon>
        <taxon>Xylariales</taxon>
        <taxon>Hypoxylaceae</taxon>
        <taxon>Daldinia</taxon>
    </lineage>
</organism>
<evidence type="ECO:0000313" key="1">
    <source>
        <dbReference type="EMBL" id="KAK6949006.1"/>
    </source>
</evidence>
<proteinExistence type="predicted"/>
<dbReference type="Proteomes" id="UP001369815">
    <property type="component" value="Unassembled WGS sequence"/>
</dbReference>
<dbReference type="AlphaFoldDB" id="A0AAX6M9C2"/>
<comment type="caution">
    <text evidence="1">The sequence shown here is derived from an EMBL/GenBank/DDBJ whole genome shotgun (WGS) entry which is preliminary data.</text>
</comment>
<reference evidence="1 2" key="1">
    <citation type="journal article" date="2024" name="Front Chem Biol">
        <title>Unveiling the potential of Daldinia eschscholtzii MFLUCC 19-0629 through bioactivity and bioinformatics studies for enhanced sustainable agriculture production.</title>
        <authorList>
            <person name="Brooks S."/>
            <person name="Weaver J.A."/>
            <person name="Klomchit A."/>
            <person name="Alharthi S.A."/>
            <person name="Onlamun T."/>
            <person name="Nurani R."/>
            <person name="Vong T.K."/>
            <person name="Alberti F."/>
            <person name="Greco C."/>
        </authorList>
    </citation>
    <scope>NUCLEOTIDE SEQUENCE [LARGE SCALE GENOMIC DNA]</scope>
    <source>
        <strain evidence="1">MFLUCC 19-0629</strain>
    </source>
</reference>
<keyword evidence="2" id="KW-1185">Reference proteome</keyword>
<dbReference type="EMBL" id="JBANMG010000009">
    <property type="protein sequence ID" value="KAK6949006.1"/>
    <property type="molecule type" value="Genomic_DNA"/>
</dbReference>